<proteinExistence type="predicted"/>
<dbReference type="Proteomes" id="UP000185146">
    <property type="component" value="Chromosome"/>
</dbReference>
<gene>
    <name evidence="1" type="ORF">BL240_09235</name>
</gene>
<evidence type="ECO:0008006" key="3">
    <source>
        <dbReference type="Google" id="ProtNLM"/>
    </source>
</evidence>
<accession>A0A1L5PN64</accession>
<dbReference type="EMBL" id="CP018743">
    <property type="protein sequence ID" value="APO81618.1"/>
    <property type="molecule type" value="Genomic_DNA"/>
</dbReference>
<sequence>MSPHILIDEELDHMAHPGTPLNWEPMVQKLLAKLMVENRITIEEFNHYCGRLNKIVDGRKEVA</sequence>
<dbReference type="AlphaFoldDB" id="A0A1L5PN64"/>
<dbReference type="RefSeq" id="WP_075044567.1">
    <property type="nucleotide sequence ID" value="NZ_CP018743.1"/>
</dbReference>
<organism evidence="1 2">
    <name type="scientific">Pseudomonas putida</name>
    <name type="common">Arthrobacter siderocapsulatus</name>
    <dbReference type="NCBI Taxonomy" id="303"/>
    <lineage>
        <taxon>Bacteria</taxon>
        <taxon>Pseudomonadati</taxon>
        <taxon>Pseudomonadota</taxon>
        <taxon>Gammaproteobacteria</taxon>
        <taxon>Pseudomonadales</taxon>
        <taxon>Pseudomonadaceae</taxon>
        <taxon>Pseudomonas</taxon>
    </lineage>
</organism>
<evidence type="ECO:0000313" key="1">
    <source>
        <dbReference type="EMBL" id="APO81618.1"/>
    </source>
</evidence>
<protein>
    <recommendedName>
        <fullName evidence="3">Prophage PssSM-02</fullName>
    </recommendedName>
</protein>
<name>A0A1L5PN64_PSEPU</name>
<reference evidence="1 2" key="1">
    <citation type="submission" date="2016-12" db="EMBL/GenBank/DDBJ databases">
        <title>Draft Genome Sequence of Mercury Resistant Pseudomonas DRA525.</title>
        <authorList>
            <person name="Drace K.M."/>
        </authorList>
    </citation>
    <scope>NUCLEOTIDE SEQUENCE [LARGE SCALE GENOMIC DNA]</scope>
    <source>
        <strain evidence="1 2">DRA525</strain>
    </source>
</reference>
<evidence type="ECO:0000313" key="2">
    <source>
        <dbReference type="Proteomes" id="UP000185146"/>
    </source>
</evidence>